<dbReference type="EC" id="2.5.1.61" evidence="4"/>
<sequence length="339" mass="36452">MPPRTFILASRPSQLARVQTNAVVASLEALYPPSASDSPRFEAAFKTTAGDRNQSQALSLVGGKAFWTEDLETALRVGSLDILVHCLKDVPTTLPDDCVIGAILERENPVDSLIVKAGKPWKSLEELPAGSVIGTSSVRRVAQLRRKFPHLEFLDVRGNVDTRLAKLDAPDGPYAALILAKAGMVRVGLGDRLTADIPPPTLFYAVSQGALALEIRRNDAEALELCKQLNHRETELRCLAERACLRVLEGGCSVPVGAATQLDLASGELEMTGCVTSLDGKRHIQHTLKEAVKSAEEAEALGARLAKVLVDTGAGEILDEINKDRKRRVAEAQAAEAKN</sequence>
<dbReference type="PANTHER" id="PTHR11557">
    <property type="entry name" value="PORPHOBILINOGEN DEAMINASE"/>
    <property type="match status" value="1"/>
</dbReference>
<keyword evidence="8" id="KW-0627">Porphyrin biosynthesis</keyword>
<dbReference type="SUPFAM" id="SSF53850">
    <property type="entry name" value="Periplasmic binding protein-like II"/>
    <property type="match status" value="1"/>
</dbReference>
<dbReference type="NCBIfam" id="TIGR00212">
    <property type="entry name" value="hemC"/>
    <property type="match status" value="1"/>
</dbReference>
<dbReference type="EMBL" id="JACAZH010000004">
    <property type="protein sequence ID" value="KAF7370700.1"/>
    <property type="molecule type" value="Genomic_DNA"/>
</dbReference>
<evidence type="ECO:0000256" key="6">
    <source>
        <dbReference type="ARBA" id="ARBA00022679"/>
    </source>
</evidence>
<comment type="cofactor">
    <cofactor evidence="1">
        <name>dipyrromethane</name>
        <dbReference type="ChEBI" id="CHEBI:60342"/>
    </cofactor>
</comment>
<keyword evidence="6" id="KW-0808">Transferase</keyword>
<dbReference type="SUPFAM" id="SSF54782">
    <property type="entry name" value="Porphobilinogen deaminase (hydroxymethylbilane synthase), C-terminal domain"/>
    <property type="match status" value="1"/>
</dbReference>
<keyword evidence="7" id="KW-0350">Heme biosynthesis</keyword>
<feature type="domain" description="Porphobilinogen deaminase N-terminal" evidence="11">
    <location>
        <begin position="8"/>
        <end position="222"/>
    </location>
</feature>
<name>A0A8H6Z7L1_9AGAR</name>
<comment type="caution">
    <text evidence="13">The sequence shown here is derived from an EMBL/GenBank/DDBJ whole genome shotgun (WGS) entry which is preliminary data.</text>
</comment>
<dbReference type="Proteomes" id="UP000623467">
    <property type="component" value="Unassembled WGS sequence"/>
</dbReference>
<dbReference type="CDD" id="cd13645">
    <property type="entry name" value="PBP2_HuPBGD_like"/>
    <property type="match status" value="1"/>
</dbReference>
<dbReference type="Gene3D" id="3.40.190.10">
    <property type="entry name" value="Periplasmic binding protein-like II"/>
    <property type="match status" value="2"/>
</dbReference>
<dbReference type="Gene3D" id="3.30.160.40">
    <property type="entry name" value="Porphobilinogen deaminase, C-terminal domain"/>
    <property type="match status" value="1"/>
</dbReference>
<evidence type="ECO:0000256" key="5">
    <source>
        <dbReference type="ARBA" id="ARBA00016519"/>
    </source>
</evidence>
<dbReference type="AlphaFoldDB" id="A0A8H6Z7L1"/>
<dbReference type="FunFam" id="3.40.190.10:FF:000005">
    <property type="entry name" value="Porphobilinogen deaminase"/>
    <property type="match status" value="1"/>
</dbReference>
<dbReference type="GO" id="GO:0004418">
    <property type="term" value="F:hydroxymethylbilane synthase activity"/>
    <property type="evidence" value="ECO:0007669"/>
    <property type="project" value="UniProtKB-EC"/>
</dbReference>
<dbReference type="InterPro" id="IPR022417">
    <property type="entry name" value="Porphobilin_deaminase_N"/>
</dbReference>
<dbReference type="Pfam" id="PF03900">
    <property type="entry name" value="Porphobil_deamC"/>
    <property type="match status" value="1"/>
</dbReference>
<dbReference type="InterPro" id="IPR022418">
    <property type="entry name" value="Porphobilinogen_deaminase_C"/>
</dbReference>
<dbReference type="InterPro" id="IPR000860">
    <property type="entry name" value="HemC"/>
</dbReference>
<comment type="similarity">
    <text evidence="3">Belongs to the HMBS family.</text>
</comment>
<evidence type="ECO:0000256" key="3">
    <source>
        <dbReference type="ARBA" id="ARBA00005638"/>
    </source>
</evidence>
<evidence type="ECO:0000256" key="2">
    <source>
        <dbReference type="ARBA" id="ARBA00004735"/>
    </source>
</evidence>
<evidence type="ECO:0000256" key="7">
    <source>
        <dbReference type="ARBA" id="ARBA00023133"/>
    </source>
</evidence>
<dbReference type="GO" id="GO:0005737">
    <property type="term" value="C:cytoplasm"/>
    <property type="evidence" value="ECO:0007669"/>
    <property type="project" value="TreeGrafter"/>
</dbReference>
<comment type="pathway">
    <text evidence="2">Porphyrin-containing compound metabolism; protoporphyrin-IX biosynthesis; coproporphyrinogen-III from 5-aminolevulinate: step 2/4.</text>
</comment>
<dbReference type="PIRSF" id="PIRSF001438">
    <property type="entry name" value="4pyrrol_synth_OHMeBilane_synth"/>
    <property type="match status" value="1"/>
</dbReference>
<evidence type="ECO:0000313" key="13">
    <source>
        <dbReference type="EMBL" id="KAF7370700.1"/>
    </source>
</evidence>
<dbReference type="PANTHER" id="PTHR11557:SF0">
    <property type="entry name" value="PORPHOBILINOGEN DEAMINASE"/>
    <property type="match status" value="1"/>
</dbReference>
<accession>A0A8H6Z7L1</accession>
<evidence type="ECO:0000256" key="1">
    <source>
        <dbReference type="ARBA" id="ARBA00001916"/>
    </source>
</evidence>
<dbReference type="GO" id="GO:0006783">
    <property type="term" value="P:heme biosynthetic process"/>
    <property type="evidence" value="ECO:0007669"/>
    <property type="project" value="UniProtKB-KW"/>
</dbReference>
<feature type="domain" description="Porphobilinogen deaminase C-terminal" evidence="12">
    <location>
        <begin position="236"/>
        <end position="309"/>
    </location>
</feature>
<reference evidence="13" key="1">
    <citation type="submission" date="2020-05" db="EMBL/GenBank/DDBJ databases">
        <title>Mycena genomes resolve the evolution of fungal bioluminescence.</title>
        <authorList>
            <person name="Tsai I.J."/>
        </authorList>
    </citation>
    <scope>NUCLEOTIDE SEQUENCE</scope>
    <source>
        <strain evidence="13">160909Yilan</strain>
    </source>
</reference>
<dbReference type="Pfam" id="PF01379">
    <property type="entry name" value="Porphobil_deam"/>
    <property type="match status" value="1"/>
</dbReference>
<dbReference type="FunFam" id="3.30.160.40:FF:000002">
    <property type="entry name" value="Porphobilinogen deaminase"/>
    <property type="match status" value="1"/>
</dbReference>
<dbReference type="OrthoDB" id="564646at2759"/>
<keyword evidence="14" id="KW-1185">Reference proteome</keyword>
<gene>
    <name evidence="13" type="ORF">MSAN_00703200</name>
</gene>
<evidence type="ECO:0000256" key="4">
    <source>
        <dbReference type="ARBA" id="ARBA00012655"/>
    </source>
</evidence>
<dbReference type="InterPro" id="IPR036803">
    <property type="entry name" value="Porphobilinogen_deaminase_C_sf"/>
</dbReference>
<evidence type="ECO:0000313" key="14">
    <source>
        <dbReference type="Proteomes" id="UP000623467"/>
    </source>
</evidence>
<dbReference type="PRINTS" id="PR00151">
    <property type="entry name" value="PORPHBDMNASE"/>
</dbReference>
<protein>
    <recommendedName>
        <fullName evidence="5">Porphobilinogen deaminase</fullName>
        <ecNumber evidence="4">2.5.1.61</ecNumber>
    </recommendedName>
    <alternativeName>
        <fullName evidence="10">Hydroxymethylbilane synthase</fullName>
    </alternativeName>
    <alternativeName>
        <fullName evidence="9">Pre-uroporphyrinogen synthase</fullName>
    </alternativeName>
</protein>
<evidence type="ECO:0000256" key="10">
    <source>
        <dbReference type="ARBA" id="ARBA00033064"/>
    </source>
</evidence>
<evidence type="ECO:0000259" key="11">
    <source>
        <dbReference type="Pfam" id="PF01379"/>
    </source>
</evidence>
<proteinExistence type="inferred from homology"/>
<evidence type="ECO:0000256" key="9">
    <source>
        <dbReference type="ARBA" id="ARBA00030685"/>
    </source>
</evidence>
<evidence type="ECO:0000259" key="12">
    <source>
        <dbReference type="Pfam" id="PF03900"/>
    </source>
</evidence>
<evidence type="ECO:0000256" key="8">
    <source>
        <dbReference type="ARBA" id="ARBA00023244"/>
    </source>
</evidence>
<organism evidence="13 14">
    <name type="scientific">Mycena sanguinolenta</name>
    <dbReference type="NCBI Taxonomy" id="230812"/>
    <lineage>
        <taxon>Eukaryota</taxon>
        <taxon>Fungi</taxon>
        <taxon>Dikarya</taxon>
        <taxon>Basidiomycota</taxon>
        <taxon>Agaricomycotina</taxon>
        <taxon>Agaricomycetes</taxon>
        <taxon>Agaricomycetidae</taxon>
        <taxon>Agaricales</taxon>
        <taxon>Marasmiineae</taxon>
        <taxon>Mycenaceae</taxon>
        <taxon>Mycena</taxon>
    </lineage>
</organism>